<keyword evidence="2" id="KW-0378">Hydrolase</keyword>
<gene>
    <name evidence="2" type="ORF">SAMN05444002_1907</name>
</gene>
<accession>A0A1N6FS10</accession>
<protein>
    <submittedName>
        <fullName evidence="2">Aspartyl protease family protein</fullName>
    </submittedName>
</protein>
<sequence>MDGDTLGRLTYLILLGVFVGSYFFVSGRTNWGQTARHAALWVFIFLGAVVAYGLWEDVKREVAPRQSVFEGDGRVEVPVSADGHYYLTLEINGAATRFVVDTGASDMVLSRDDARAAGIDPDSLAYLGRAITANGEVRTALVRLDEVALGGITDRNVTALVNDGEMNGSLLGMRYLERFASVSFSRGEMILQR</sequence>
<keyword evidence="1" id="KW-0812">Transmembrane</keyword>
<evidence type="ECO:0000256" key="1">
    <source>
        <dbReference type="SAM" id="Phobius"/>
    </source>
</evidence>
<dbReference type="InterPro" id="IPR021109">
    <property type="entry name" value="Peptidase_aspartic_dom_sf"/>
</dbReference>
<evidence type="ECO:0000313" key="3">
    <source>
        <dbReference type="Proteomes" id="UP000184932"/>
    </source>
</evidence>
<keyword evidence="3" id="KW-1185">Reference proteome</keyword>
<reference evidence="3" key="1">
    <citation type="submission" date="2016-11" db="EMBL/GenBank/DDBJ databases">
        <authorList>
            <person name="Varghese N."/>
            <person name="Submissions S."/>
        </authorList>
    </citation>
    <scope>NUCLEOTIDE SEQUENCE [LARGE SCALE GENOMIC DNA]</scope>
    <source>
        <strain evidence="3">DSM 29440</strain>
    </source>
</reference>
<dbReference type="NCBIfam" id="TIGR02281">
    <property type="entry name" value="clan_AA_DTGA"/>
    <property type="match status" value="1"/>
</dbReference>
<dbReference type="RefSeq" id="WP_074255991.1">
    <property type="nucleotide sequence ID" value="NZ_FSRL01000001.1"/>
</dbReference>
<feature type="transmembrane region" description="Helical" evidence="1">
    <location>
        <begin position="37"/>
        <end position="55"/>
    </location>
</feature>
<keyword evidence="1" id="KW-1133">Transmembrane helix</keyword>
<keyword evidence="1" id="KW-0472">Membrane</keyword>
<proteinExistence type="predicted"/>
<dbReference type="Proteomes" id="UP000184932">
    <property type="component" value="Unassembled WGS sequence"/>
</dbReference>
<dbReference type="Gene3D" id="2.40.70.10">
    <property type="entry name" value="Acid Proteases"/>
    <property type="match status" value="1"/>
</dbReference>
<keyword evidence="2" id="KW-0645">Protease</keyword>
<dbReference type="InterPro" id="IPR034122">
    <property type="entry name" value="Retropepsin-like_bacterial"/>
</dbReference>
<dbReference type="InterPro" id="IPR011969">
    <property type="entry name" value="Clan_AA_Asp_peptidase_C"/>
</dbReference>
<dbReference type="GO" id="GO:0006508">
    <property type="term" value="P:proteolysis"/>
    <property type="evidence" value="ECO:0007669"/>
    <property type="project" value="UniProtKB-KW"/>
</dbReference>
<dbReference type="CDD" id="cd05483">
    <property type="entry name" value="retropepsin_like_bacteria"/>
    <property type="match status" value="1"/>
</dbReference>
<name>A0A1N6FS10_9RHOB</name>
<dbReference type="Pfam" id="PF13975">
    <property type="entry name" value="gag-asp_proteas"/>
    <property type="match status" value="1"/>
</dbReference>
<dbReference type="SUPFAM" id="SSF50630">
    <property type="entry name" value="Acid proteases"/>
    <property type="match status" value="1"/>
</dbReference>
<dbReference type="STRING" id="1217970.SAMN05444002_1907"/>
<organism evidence="2 3">
    <name type="scientific">Vannielia litorea</name>
    <dbReference type="NCBI Taxonomy" id="1217970"/>
    <lineage>
        <taxon>Bacteria</taxon>
        <taxon>Pseudomonadati</taxon>
        <taxon>Pseudomonadota</taxon>
        <taxon>Alphaproteobacteria</taxon>
        <taxon>Rhodobacterales</taxon>
        <taxon>Paracoccaceae</taxon>
        <taxon>Vannielia</taxon>
    </lineage>
</organism>
<dbReference type="EMBL" id="FSRL01000001">
    <property type="protein sequence ID" value="SIN98023.1"/>
    <property type="molecule type" value="Genomic_DNA"/>
</dbReference>
<feature type="transmembrane region" description="Helical" evidence="1">
    <location>
        <begin position="6"/>
        <end position="25"/>
    </location>
</feature>
<dbReference type="GO" id="GO:0008233">
    <property type="term" value="F:peptidase activity"/>
    <property type="evidence" value="ECO:0007669"/>
    <property type="project" value="UniProtKB-KW"/>
</dbReference>
<dbReference type="OrthoDB" id="7595324at2"/>
<dbReference type="AlphaFoldDB" id="A0A1N6FS10"/>
<evidence type="ECO:0000313" key="2">
    <source>
        <dbReference type="EMBL" id="SIN98023.1"/>
    </source>
</evidence>